<dbReference type="RefSeq" id="WP_070251908.1">
    <property type="nucleotide sequence ID" value="NZ_LROM01000151.1"/>
</dbReference>
<keyword evidence="3" id="KW-1185">Reference proteome</keyword>
<dbReference type="PATRIC" id="fig|762836.4.peg.5178"/>
<organism evidence="2 3">
    <name type="scientific">Duganella phyllosphaerae</name>
    <dbReference type="NCBI Taxonomy" id="762836"/>
    <lineage>
        <taxon>Bacteria</taxon>
        <taxon>Pseudomonadati</taxon>
        <taxon>Pseudomonadota</taxon>
        <taxon>Betaproteobacteria</taxon>
        <taxon>Burkholderiales</taxon>
        <taxon>Oxalobacteraceae</taxon>
        <taxon>Telluria group</taxon>
        <taxon>Duganella</taxon>
    </lineage>
</organism>
<evidence type="ECO:0000313" key="2">
    <source>
        <dbReference type="EMBL" id="OEZ91850.1"/>
    </source>
</evidence>
<evidence type="ECO:0000313" key="3">
    <source>
        <dbReference type="Proteomes" id="UP000175989"/>
    </source>
</evidence>
<dbReference type="AlphaFoldDB" id="A0A1E7W775"/>
<protein>
    <submittedName>
        <fullName evidence="2">Uncharacterized protein</fullName>
    </submittedName>
</protein>
<keyword evidence="1" id="KW-0812">Transmembrane</keyword>
<proteinExistence type="predicted"/>
<evidence type="ECO:0000256" key="1">
    <source>
        <dbReference type="SAM" id="Phobius"/>
    </source>
</evidence>
<keyword evidence="1" id="KW-0472">Membrane</keyword>
<reference evidence="3" key="1">
    <citation type="journal article" date="2016" name="Front. Microbiol.">
        <title>Molecular Keys to the Janthinobacterium and Duganella spp. Interaction with the Plant Pathogen Fusarium graminearum.</title>
        <authorList>
            <person name="Haack F.S."/>
            <person name="Poehlein A."/>
            <person name="Kroger C."/>
            <person name="Voigt C.A."/>
            <person name="Piepenbring M."/>
            <person name="Bode H.B."/>
            <person name="Daniel R."/>
            <person name="Schafer W."/>
            <person name="Streit W.R."/>
        </authorList>
    </citation>
    <scope>NUCLEOTIDE SEQUENCE [LARGE SCALE GENOMIC DNA]</scope>
    <source>
        <strain evidence="3">T54</strain>
    </source>
</reference>
<feature type="transmembrane region" description="Helical" evidence="1">
    <location>
        <begin position="116"/>
        <end position="138"/>
    </location>
</feature>
<gene>
    <name evidence="2" type="ORF">DUPY_50370</name>
</gene>
<dbReference type="Proteomes" id="UP000175989">
    <property type="component" value="Unassembled WGS sequence"/>
</dbReference>
<keyword evidence="1" id="KW-1133">Transmembrane helix</keyword>
<dbReference type="EMBL" id="LROM01000151">
    <property type="protein sequence ID" value="OEZ91850.1"/>
    <property type="molecule type" value="Genomic_DNA"/>
</dbReference>
<comment type="caution">
    <text evidence="2">The sequence shown here is derived from an EMBL/GenBank/DDBJ whole genome shotgun (WGS) entry which is preliminary data.</text>
</comment>
<sequence>MNKDDLTAHPQGEFFNTQADRLQADLQNFTRQVASCDKLIRMANISLNQIDGRIAEAANVEARAAAIVEASAREASRAATEAANKAVAAAVGQLTAASKQAELVCSDLQRAHGRAALWNAGYIACALAACLLTGYVTYRIGKSAAITPDLERAVAVAEEHETLLRKASDKEKKQIADILARKPKSK</sequence>
<dbReference type="OrthoDB" id="8774922at2"/>
<accession>A0A1E7W775</accession>
<name>A0A1E7W775_9BURK</name>